<proteinExistence type="predicted"/>
<feature type="domain" description="Dienelactone hydrolase" evidence="1">
    <location>
        <begin position="20"/>
        <end position="227"/>
    </location>
</feature>
<dbReference type="InterPro" id="IPR002925">
    <property type="entry name" value="Dienelactn_hydro"/>
</dbReference>
<evidence type="ECO:0000313" key="3">
    <source>
        <dbReference type="Proteomes" id="UP000552709"/>
    </source>
</evidence>
<dbReference type="Proteomes" id="UP000552709">
    <property type="component" value="Unassembled WGS sequence"/>
</dbReference>
<sequence length="240" mass="25503">MISPEQIETVQVHSRGRCLPAYLARPAVTDGNAPGVLVLHEAFGLNDDIRGIANRFAQAGYIALAVDLFAEQNRVVCMTRMLSGIFLNSLEHGGVHDTRAALTVLSEMDGVDASRLGAVGFCMGGSLAVAMACTDERVQAIAPYYGFNPRPLEAVRRSCPVVGSYPGKDPTTGQGEQLRAALTAAGIPNDIKLYEGARHSFANDGPNFDAVASVDAWNRVMAFFDEHVVGAGQNRLAGRG</sequence>
<dbReference type="RefSeq" id="WP_184134232.1">
    <property type="nucleotide sequence ID" value="NZ_JACHFL010000009.1"/>
</dbReference>
<reference evidence="2 3" key="1">
    <citation type="submission" date="2020-08" db="EMBL/GenBank/DDBJ databases">
        <title>Genomic Encyclopedia of Type Strains, Phase IV (KMG-IV): sequencing the most valuable type-strain genomes for metagenomic binning, comparative biology and taxonomic classification.</title>
        <authorList>
            <person name="Goeker M."/>
        </authorList>
    </citation>
    <scope>NUCLEOTIDE SEQUENCE [LARGE SCALE GENOMIC DNA]</scope>
    <source>
        <strain evidence="2 3">DSM 27939</strain>
    </source>
</reference>
<name>A0A7W8NGU4_9DEIO</name>
<dbReference type="EC" id="3.1.1.45" evidence="2"/>
<evidence type="ECO:0000313" key="2">
    <source>
        <dbReference type="EMBL" id="MBB5364183.1"/>
    </source>
</evidence>
<organism evidence="2 3">
    <name type="scientific">Deinococcus humi</name>
    <dbReference type="NCBI Taxonomy" id="662880"/>
    <lineage>
        <taxon>Bacteria</taxon>
        <taxon>Thermotogati</taxon>
        <taxon>Deinococcota</taxon>
        <taxon>Deinococci</taxon>
        <taxon>Deinococcales</taxon>
        <taxon>Deinococcaceae</taxon>
        <taxon>Deinococcus</taxon>
    </lineage>
</organism>
<protein>
    <submittedName>
        <fullName evidence="2">Carboxymethylenebutenolidase</fullName>
        <ecNumber evidence="2">3.1.1.45</ecNumber>
    </submittedName>
</protein>
<dbReference type="EMBL" id="JACHFL010000009">
    <property type="protein sequence ID" value="MBB5364183.1"/>
    <property type="molecule type" value="Genomic_DNA"/>
</dbReference>
<gene>
    <name evidence="2" type="ORF">HNQ08_003291</name>
</gene>
<dbReference type="GO" id="GO:0008806">
    <property type="term" value="F:carboxymethylenebutenolidase activity"/>
    <property type="evidence" value="ECO:0007669"/>
    <property type="project" value="UniProtKB-EC"/>
</dbReference>
<evidence type="ECO:0000259" key="1">
    <source>
        <dbReference type="Pfam" id="PF01738"/>
    </source>
</evidence>
<dbReference type="Pfam" id="PF01738">
    <property type="entry name" value="DLH"/>
    <property type="match status" value="1"/>
</dbReference>
<comment type="caution">
    <text evidence="2">The sequence shown here is derived from an EMBL/GenBank/DDBJ whole genome shotgun (WGS) entry which is preliminary data.</text>
</comment>
<keyword evidence="3" id="KW-1185">Reference proteome</keyword>
<keyword evidence="2" id="KW-0378">Hydrolase</keyword>
<dbReference type="InterPro" id="IPR051049">
    <property type="entry name" value="Dienelactone_hydrolase-like"/>
</dbReference>
<accession>A0A7W8NGU4</accession>
<dbReference type="SUPFAM" id="SSF53474">
    <property type="entry name" value="alpha/beta-Hydrolases"/>
    <property type="match status" value="1"/>
</dbReference>
<dbReference type="AlphaFoldDB" id="A0A7W8NGU4"/>
<dbReference type="InterPro" id="IPR029058">
    <property type="entry name" value="AB_hydrolase_fold"/>
</dbReference>
<dbReference type="Gene3D" id="3.40.50.1820">
    <property type="entry name" value="alpha/beta hydrolase"/>
    <property type="match status" value="1"/>
</dbReference>
<dbReference type="PANTHER" id="PTHR46623:SF6">
    <property type="entry name" value="ALPHA_BETA-HYDROLASES SUPERFAMILY PROTEIN"/>
    <property type="match status" value="1"/>
</dbReference>
<dbReference type="PANTHER" id="PTHR46623">
    <property type="entry name" value="CARBOXYMETHYLENEBUTENOLIDASE-RELATED"/>
    <property type="match status" value="1"/>
</dbReference>